<keyword evidence="7" id="KW-0949">S-adenosyl-L-methionine</keyword>
<evidence type="ECO:0000256" key="5">
    <source>
        <dbReference type="ARBA" id="ARBA00022603"/>
    </source>
</evidence>
<dbReference type="SFLD" id="SFLDF00275">
    <property type="entry name" value="adenosine_C2_methyltransferase"/>
    <property type="match status" value="1"/>
</dbReference>
<evidence type="ECO:0000256" key="2">
    <source>
        <dbReference type="ARBA" id="ARBA00004496"/>
    </source>
</evidence>
<dbReference type="STRING" id="1797995.A2242_02305"/>
<dbReference type="PANTHER" id="PTHR30544">
    <property type="entry name" value="23S RRNA METHYLTRANSFERASE"/>
    <property type="match status" value="1"/>
</dbReference>
<evidence type="ECO:0000256" key="6">
    <source>
        <dbReference type="ARBA" id="ARBA00022679"/>
    </source>
</evidence>
<accession>A0A1F5SNN6</accession>
<dbReference type="EMBL" id="MFGC01000015">
    <property type="protein sequence ID" value="OGF28259.1"/>
    <property type="molecule type" value="Genomic_DNA"/>
</dbReference>
<dbReference type="PANTHER" id="PTHR30544:SF5">
    <property type="entry name" value="RADICAL SAM CORE DOMAIN-CONTAINING PROTEIN"/>
    <property type="match status" value="1"/>
</dbReference>
<keyword evidence="6" id="KW-0808">Transferase</keyword>
<dbReference type="InterPro" id="IPR013785">
    <property type="entry name" value="Aldolase_TIM"/>
</dbReference>
<dbReference type="SFLD" id="SFLDG01062">
    <property type="entry name" value="methyltransferase_(Class_A)"/>
    <property type="match status" value="1"/>
</dbReference>
<dbReference type="PROSITE" id="PS51918">
    <property type="entry name" value="RADICAL_SAM"/>
    <property type="match status" value="1"/>
</dbReference>
<name>A0A1F5SNN6_9BACT</name>
<dbReference type="GO" id="GO:0008173">
    <property type="term" value="F:RNA methyltransferase activity"/>
    <property type="evidence" value="ECO:0007669"/>
    <property type="project" value="InterPro"/>
</dbReference>
<dbReference type="Gene3D" id="3.20.20.70">
    <property type="entry name" value="Aldolase class I"/>
    <property type="match status" value="1"/>
</dbReference>
<dbReference type="PIRSF" id="PIRSF006004">
    <property type="entry name" value="CHP00048"/>
    <property type="match status" value="1"/>
</dbReference>
<feature type="domain" description="Radical SAM core" evidence="11">
    <location>
        <begin position="93"/>
        <end position="330"/>
    </location>
</feature>
<organism evidence="12 13">
    <name type="scientific">Candidatus Falkowbacteria bacterium RIFOXYA2_FULL_47_9</name>
    <dbReference type="NCBI Taxonomy" id="1797995"/>
    <lineage>
        <taxon>Bacteria</taxon>
        <taxon>Candidatus Falkowiibacteriota</taxon>
    </lineage>
</organism>
<keyword evidence="8" id="KW-0479">Metal-binding</keyword>
<evidence type="ECO:0000256" key="8">
    <source>
        <dbReference type="ARBA" id="ARBA00022723"/>
    </source>
</evidence>
<evidence type="ECO:0000256" key="9">
    <source>
        <dbReference type="ARBA" id="ARBA00023004"/>
    </source>
</evidence>
<gene>
    <name evidence="12" type="ORF">A2242_02305</name>
</gene>
<comment type="cofactor">
    <cofactor evidence="1">
        <name>[4Fe-4S] cluster</name>
        <dbReference type="ChEBI" id="CHEBI:49883"/>
    </cofactor>
</comment>
<keyword evidence="4" id="KW-0963">Cytoplasm</keyword>
<evidence type="ECO:0000256" key="1">
    <source>
        <dbReference type="ARBA" id="ARBA00001966"/>
    </source>
</evidence>
<dbReference type="Pfam" id="PF04055">
    <property type="entry name" value="Radical_SAM"/>
    <property type="match status" value="1"/>
</dbReference>
<evidence type="ECO:0000259" key="11">
    <source>
        <dbReference type="PROSITE" id="PS51918"/>
    </source>
</evidence>
<keyword evidence="10" id="KW-0411">Iron-sulfur</keyword>
<proteinExistence type="predicted"/>
<dbReference type="InterPro" id="IPR007197">
    <property type="entry name" value="rSAM"/>
</dbReference>
<comment type="subcellular location">
    <subcellularLocation>
        <location evidence="2">Cytoplasm</location>
    </subcellularLocation>
</comment>
<evidence type="ECO:0000256" key="4">
    <source>
        <dbReference type="ARBA" id="ARBA00022490"/>
    </source>
</evidence>
<evidence type="ECO:0000256" key="7">
    <source>
        <dbReference type="ARBA" id="ARBA00022691"/>
    </source>
</evidence>
<sequence>MPLTRFETFQTLFPAEPAWRFRQIERALFDPRVNGWQDISNLPQDMRAALAENVAWSSIAEANVYASKDGSTRKALVQLHDREKIETVLMKNKRGEWSVCVSSQVGCSMNCSFCATGRMGLRRNLTADEIIDQLRFWYYFLRDKKLDGRISNIVMMGMGEPLANYENVKSTLRQWLACTDIGPNHITVSTVGLLPFLQKILQDAAWPPVRIAISLHSADETLRKKIVPTTTGNYLAELSQWIKKYLQTKASNKRHVTFEYVLLRGVNDSVRDAKLLADFVTTTGRVKVNLIPFNDINDAALQRSNNTDEFAAVLKKCGVTVTVRQSAGLDIMAACGQLANSLYPRP</sequence>
<dbReference type="GO" id="GO:0046872">
    <property type="term" value="F:metal ion binding"/>
    <property type="evidence" value="ECO:0007669"/>
    <property type="project" value="UniProtKB-KW"/>
</dbReference>
<dbReference type="InterPro" id="IPR004383">
    <property type="entry name" value="rRNA_lsu_MTrfase_RlmN/Cfr"/>
</dbReference>
<evidence type="ECO:0000313" key="13">
    <source>
        <dbReference type="Proteomes" id="UP000178925"/>
    </source>
</evidence>
<comment type="caution">
    <text evidence="12">The sequence shown here is derived from an EMBL/GenBank/DDBJ whole genome shotgun (WGS) entry which is preliminary data.</text>
</comment>
<keyword evidence="5" id="KW-0489">Methyltransferase</keyword>
<dbReference type="InterPro" id="IPR040072">
    <property type="entry name" value="Methyltransferase_A"/>
</dbReference>
<dbReference type="Proteomes" id="UP000178925">
    <property type="component" value="Unassembled WGS sequence"/>
</dbReference>
<dbReference type="SUPFAM" id="SSF102114">
    <property type="entry name" value="Radical SAM enzymes"/>
    <property type="match status" value="1"/>
</dbReference>
<dbReference type="InterPro" id="IPR058240">
    <property type="entry name" value="rSAM_sf"/>
</dbReference>
<dbReference type="GO" id="GO:0005737">
    <property type="term" value="C:cytoplasm"/>
    <property type="evidence" value="ECO:0007669"/>
    <property type="project" value="UniProtKB-SubCell"/>
</dbReference>
<evidence type="ECO:0000313" key="12">
    <source>
        <dbReference type="EMBL" id="OGF28259.1"/>
    </source>
</evidence>
<keyword evidence="9" id="KW-0408">Iron</keyword>
<evidence type="ECO:0000256" key="3">
    <source>
        <dbReference type="ARBA" id="ARBA00022485"/>
    </source>
</evidence>
<protein>
    <recommendedName>
        <fullName evidence="11">Radical SAM core domain-containing protein</fullName>
    </recommendedName>
</protein>
<dbReference type="SFLD" id="SFLDS00029">
    <property type="entry name" value="Radical_SAM"/>
    <property type="match status" value="1"/>
</dbReference>
<evidence type="ECO:0000256" key="10">
    <source>
        <dbReference type="ARBA" id="ARBA00023014"/>
    </source>
</evidence>
<dbReference type="GO" id="GO:0070475">
    <property type="term" value="P:rRNA base methylation"/>
    <property type="evidence" value="ECO:0007669"/>
    <property type="project" value="TreeGrafter"/>
</dbReference>
<dbReference type="AlphaFoldDB" id="A0A1F5SNN6"/>
<reference evidence="12 13" key="1">
    <citation type="journal article" date="2016" name="Nat. Commun.">
        <title>Thousands of microbial genomes shed light on interconnected biogeochemical processes in an aquifer system.</title>
        <authorList>
            <person name="Anantharaman K."/>
            <person name="Brown C.T."/>
            <person name="Hug L.A."/>
            <person name="Sharon I."/>
            <person name="Castelle C.J."/>
            <person name="Probst A.J."/>
            <person name="Thomas B.C."/>
            <person name="Singh A."/>
            <person name="Wilkins M.J."/>
            <person name="Karaoz U."/>
            <person name="Brodie E.L."/>
            <person name="Williams K.H."/>
            <person name="Hubbard S.S."/>
            <person name="Banfield J.F."/>
        </authorList>
    </citation>
    <scope>NUCLEOTIDE SEQUENCE [LARGE SCALE GENOMIC DNA]</scope>
</reference>
<dbReference type="GO" id="GO:0030488">
    <property type="term" value="P:tRNA methylation"/>
    <property type="evidence" value="ECO:0007669"/>
    <property type="project" value="TreeGrafter"/>
</dbReference>
<keyword evidence="3" id="KW-0004">4Fe-4S</keyword>
<dbReference type="CDD" id="cd01335">
    <property type="entry name" value="Radical_SAM"/>
    <property type="match status" value="1"/>
</dbReference>
<dbReference type="GO" id="GO:0051539">
    <property type="term" value="F:4 iron, 4 sulfur cluster binding"/>
    <property type="evidence" value="ECO:0007669"/>
    <property type="project" value="UniProtKB-KW"/>
</dbReference>